<dbReference type="EMBL" id="JADHEI010000046">
    <property type="protein sequence ID" value="MBF2735662.1"/>
    <property type="molecule type" value="Genomic_DNA"/>
</dbReference>
<evidence type="ECO:0000313" key="6">
    <source>
        <dbReference type="Proteomes" id="UP000604381"/>
    </source>
</evidence>
<evidence type="ECO:0000256" key="1">
    <source>
        <dbReference type="ARBA" id="ARBA00022729"/>
    </source>
</evidence>
<feature type="chain" id="PRO_5038154877" evidence="2">
    <location>
        <begin position="25"/>
        <end position="504"/>
    </location>
</feature>
<feature type="domain" description="Calcineurin-like phosphoesterase" evidence="3">
    <location>
        <begin position="30"/>
        <end position="232"/>
    </location>
</feature>
<feature type="signal peptide" evidence="2">
    <location>
        <begin position="1"/>
        <end position="24"/>
    </location>
</feature>
<dbReference type="PANTHER" id="PTHR11575">
    <property type="entry name" value="5'-NUCLEOTIDASE-RELATED"/>
    <property type="match status" value="1"/>
</dbReference>
<dbReference type="PANTHER" id="PTHR11575:SF24">
    <property type="entry name" value="5'-NUCLEOTIDASE"/>
    <property type="match status" value="1"/>
</dbReference>
<reference evidence="5" key="1">
    <citation type="submission" date="2020-10" db="EMBL/GenBank/DDBJ databases">
        <title>An improved Amphimedon queenslandica hologenome assembly reveals how three proteobacterial symbionts can extend the metabolic phenotypic of their marine sponge host.</title>
        <authorList>
            <person name="Degnan B."/>
            <person name="Degnan S."/>
            <person name="Xiang X."/>
        </authorList>
    </citation>
    <scope>NUCLEOTIDE SEQUENCE</scope>
    <source>
        <strain evidence="5">AqS2</strain>
    </source>
</reference>
<dbReference type="Gene3D" id="3.60.21.10">
    <property type="match status" value="1"/>
</dbReference>
<dbReference type="PRINTS" id="PR01607">
    <property type="entry name" value="APYRASEFAMLY"/>
</dbReference>
<evidence type="ECO:0000259" key="4">
    <source>
        <dbReference type="Pfam" id="PF02872"/>
    </source>
</evidence>
<dbReference type="InterPro" id="IPR006179">
    <property type="entry name" value="5_nucleotidase/apyrase"/>
</dbReference>
<keyword evidence="2" id="KW-0378">Hydrolase</keyword>
<dbReference type="GO" id="GO:0016787">
    <property type="term" value="F:hydrolase activity"/>
    <property type="evidence" value="ECO:0007669"/>
    <property type="project" value="UniProtKB-KW"/>
</dbReference>
<gene>
    <name evidence="5" type="ORF">ISN26_06270</name>
</gene>
<keyword evidence="1 2" id="KW-0732">Signal</keyword>
<keyword evidence="2" id="KW-0547">Nucleotide-binding</keyword>
<name>A0A930UIR2_9GAMM</name>
<dbReference type="InterPro" id="IPR008334">
    <property type="entry name" value="5'-Nucleotdase_C"/>
</dbReference>
<dbReference type="InterPro" id="IPR029052">
    <property type="entry name" value="Metallo-depent_PP-like"/>
</dbReference>
<organism evidence="5 6">
    <name type="scientific">Candidatus Amphirhobacter heronislandensis</name>
    <dbReference type="NCBI Taxonomy" id="1732024"/>
    <lineage>
        <taxon>Bacteria</taxon>
        <taxon>Pseudomonadati</taxon>
        <taxon>Pseudomonadota</taxon>
        <taxon>Gammaproteobacteria</taxon>
        <taxon>Candidatus Tethybacterales</taxon>
        <taxon>Candidatus Tethybacteraceae</taxon>
        <taxon>Candidatus Amphirhobacter</taxon>
    </lineage>
</organism>
<evidence type="ECO:0000256" key="2">
    <source>
        <dbReference type="RuleBase" id="RU362119"/>
    </source>
</evidence>
<sequence>MTTRLPLAAGLAAAAALAVPPALAEDVDISILLVSDIYRMETDNGRGGFAKAAAVARAERGANEHMLYVHAGDTLSPSLMSSVDMGAHVVALLNVVPPDVFVPGNHEFDFGPERFEELVIGGLDAKILGANIRDGQGRRRYGIDDAHLYDFGGVKVGVYGLLSPAASELSSPGPNYSFLPMAEAAADAAAALREAGADILVAVAHASFAEDAMLMAVAGDHMDVLLSGDDHQLKIEFDGDVAFAETRSDADYMVAVDLKVSVSEKDGERRVRWWPNFRVIDSASYPPDPATDALAQGYLAQLDKEMDREIGVSSTPLDTRRATVRGTEAAFGNLLADAMRAFADADVGLANGGGIRANREYPAGARLSRRDVFKELPFGNDLVKLRLSGADLLAALENGVSKVEDGAGRFPQVAGLSMDVDLSKPAGARVSNVFIGDEKLQESGSYTVATNNYMAGGGDGYDSLVNGEVLLDGDDTDLVASILIEYIRANSPVAPQVEQRINYI</sequence>
<feature type="domain" description="5'-Nucleotidase C-terminal" evidence="4">
    <location>
        <begin position="310"/>
        <end position="464"/>
    </location>
</feature>
<protein>
    <submittedName>
        <fullName evidence="5">5'-nucleotidase C-terminal domain-containing protein</fullName>
    </submittedName>
</protein>
<proteinExistence type="inferred from homology"/>
<accession>A0A930UIR2</accession>
<dbReference type="GO" id="GO:0000166">
    <property type="term" value="F:nucleotide binding"/>
    <property type="evidence" value="ECO:0007669"/>
    <property type="project" value="UniProtKB-KW"/>
</dbReference>
<evidence type="ECO:0000259" key="3">
    <source>
        <dbReference type="Pfam" id="PF00149"/>
    </source>
</evidence>
<dbReference type="Gene3D" id="3.90.780.10">
    <property type="entry name" value="5'-Nucleotidase, C-terminal domain"/>
    <property type="match status" value="1"/>
</dbReference>
<keyword evidence="6" id="KW-1185">Reference proteome</keyword>
<dbReference type="Proteomes" id="UP000604381">
    <property type="component" value="Unassembled WGS sequence"/>
</dbReference>
<dbReference type="SUPFAM" id="SSF55816">
    <property type="entry name" value="5'-nucleotidase (syn. UDP-sugar hydrolase), C-terminal domain"/>
    <property type="match status" value="1"/>
</dbReference>
<evidence type="ECO:0000313" key="5">
    <source>
        <dbReference type="EMBL" id="MBF2735662.1"/>
    </source>
</evidence>
<dbReference type="Pfam" id="PF02872">
    <property type="entry name" value="5_nucleotid_C"/>
    <property type="match status" value="1"/>
</dbReference>
<comment type="similarity">
    <text evidence="2">Belongs to the 5'-nucleotidase family.</text>
</comment>
<dbReference type="Pfam" id="PF00149">
    <property type="entry name" value="Metallophos"/>
    <property type="match status" value="1"/>
</dbReference>
<comment type="caution">
    <text evidence="5">The sequence shown here is derived from an EMBL/GenBank/DDBJ whole genome shotgun (WGS) entry which is preliminary data.</text>
</comment>
<dbReference type="AlphaFoldDB" id="A0A930UIR2"/>
<dbReference type="InterPro" id="IPR004843">
    <property type="entry name" value="Calcineurin-like_PHP"/>
</dbReference>
<dbReference type="GO" id="GO:0009166">
    <property type="term" value="P:nucleotide catabolic process"/>
    <property type="evidence" value="ECO:0007669"/>
    <property type="project" value="InterPro"/>
</dbReference>
<dbReference type="InterPro" id="IPR036907">
    <property type="entry name" value="5'-Nucleotdase_C_sf"/>
</dbReference>
<dbReference type="SUPFAM" id="SSF56300">
    <property type="entry name" value="Metallo-dependent phosphatases"/>
    <property type="match status" value="1"/>
</dbReference>